<dbReference type="Gene3D" id="1.10.8.10">
    <property type="entry name" value="DNA helicase RuvA subunit, C-terminal domain"/>
    <property type="match status" value="1"/>
</dbReference>
<dbReference type="PROSITE" id="PS50030">
    <property type="entry name" value="UBA"/>
    <property type="match status" value="1"/>
</dbReference>
<evidence type="ECO:0000313" key="5">
    <source>
        <dbReference type="EMBL" id="KIY96671.1"/>
    </source>
</evidence>
<dbReference type="InterPro" id="IPR015940">
    <property type="entry name" value="UBA"/>
</dbReference>
<dbReference type="SMART" id="SM00165">
    <property type="entry name" value="UBA"/>
    <property type="match status" value="1"/>
</dbReference>
<dbReference type="InterPro" id="IPR038765">
    <property type="entry name" value="Papain-like_cys_pep_sf"/>
</dbReference>
<dbReference type="AlphaFoldDB" id="A0A0D2M656"/>
<dbReference type="OrthoDB" id="361536at2759"/>
<feature type="domain" description="USP" evidence="4">
    <location>
        <begin position="1"/>
        <end position="170"/>
    </location>
</feature>
<feature type="region of interest" description="Disordered" evidence="2">
    <location>
        <begin position="1"/>
        <end position="27"/>
    </location>
</feature>
<evidence type="ECO:0000313" key="6">
    <source>
        <dbReference type="Proteomes" id="UP000054498"/>
    </source>
</evidence>
<accession>A0A0D2M656</accession>
<keyword evidence="5" id="KW-0378">Hydrolase</keyword>
<dbReference type="Gene3D" id="3.90.70.10">
    <property type="entry name" value="Cysteine proteinases"/>
    <property type="match status" value="1"/>
</dbReference>
<dbReference type="KEGG" id="mng:MNEG_11292"/>
<protein>
    <submittedName>
        <fullName evidence="5">Ubiquitin carboxyl-terminal hydrolase 5/13</fullName>
    </submittedName>
</protein>
<gene>
    <name evidence="5" type="ORF">MNEG_11292</name>
</gene>
<evidence type="ECO:0000256" key="2">
    <source>
        <dbReference type="SAM" id="MobiDB-lite"/>
    </source>
</evidence>
<dbReference type="EMBL" id="KK102895">
    <property type="protein sequence ID" value="KIY96671.1"/>
    <property type="molecule type" value="Genomic_DNA"/>
</dbReference>
<organism evidence="5 6">
    <name type="scientific">Monoraphidium neglectum</name>
    <dbReference type="NCBI Taxonomy" id="145388"/>
    <lineage>
        <taxon>Eukaryota</taxon>
        <taxon>Viridiplantae</taxon>
        <taxon>Chlorophyta</taxon>
        <taxon>core chlorophytes</taxon>
        <taxon>Chlorophyceae</taxon>
        <taxon>CS clade</taxon>
        <taxon>Sphaeropleales</taxon>
        <taxon>Selenastraceae</taxon>
        <taxon>Monoraphidium</taxon>
    </lineage>
</organism>
<dbReference type="GO" id="GO:0016579">
    <property type="term" value="P:protein deubiquitination"/>
    <property type="evidence" value="ECO:0007669"/>
    <property type="project" value="InterPro"/>
</dbReference>
<dbReference type="PROSITE" id="PS00973">
    <property type="entry name" value="USP_2"/>
    <property type="match status" value="1"/>
</dbReference>
<dbReference type="GO" id="GO:0004843">
    <property type="term" value="F:cysteine-type deubiquitinase activity"/>
    <property type="evidence" value="ECO:0007669"/>
    <property type="project" value="InterPro"/>
</dbReference>
<dbReference type="Pfam" id="PF22562">
    <property type="entry name" value="UBA_7"/>
    <property type="match status" value="1"/>
</dbReference>
<dbReference type="InterPro" id="IPR018200">
    <property type="entry name" value="USP_CS"/>
</dbReference>
<feature type="compositionally biased region" description="Low complexity" evidence="2">
    <location>
        <begin position="17"/>
        <end position="27"/>
    </location>
</feature>
<dbReference type="PROSITE" id="PS50235">
    <property type="entry name" value="USP_3"/>
    <property type="match status" value="1"/>
</dbReference>
<name>A0A0D2M656_9CHLO</name>
<evidence type="ECO:0000256" key="1">
    <source>
        <dbReference type="ARBA" id="ARBA00009085"/>
    </source>
</evidence>
<dbReference type="STRING" id="145388.A0A0D2M656"/>
<evidence type="ECO:0000259" key="3">
    <source>
        <dbReference type="PROSITE" id="PS50030"/>
    </source>
</evidence>
<keyword evidence="6" id="KW-1185">Reference proteome</keyword>
<dbReference type="RefSeq" id="XP_013895691.1">
    <property type="nucleotide sequence ID" value="XM_014040237.1"/>
</dbReference>
<sequence length="188" mass="18182">MEDPDFNDPLPPPSAAPAPAAAPAAAAPDAAAVSSLTAMGFGEDAAAAALGACGGSLERAADWLFSHMDDLESAVAAAKAAAAGGGGGVPGASGGGGGGRAAAAPAKLEDGPGRYRLVGIISHMGSSTACGHYVAHVFKGGRWVIFNDEKVAASEAPPRSLGYMYIYAREDTPAARAAASAAAAGTSS</sequence>
<dbReference type="InterPro" id="IPR028889">
    <property type="entry name" value="USP"/>
</dbReference>
<comment type="similarity">
    <text evidence="1">Belongs to the peptidase C19 family.</text>
</comment>
<evidence type="ECO:0000259" key="4">
    <source>
        <dbReference type="PROSITE" id="PS50235"/>
    </source>
</evidence>
<dbReference type="GeneID" id="25728540"/>
<dbReference type="Proteomes" id="UP000054498">
    <property type="component" value="Unassembled WGS sequence"/>
</dbReference>
<proteinExistence type="inferred from homology"/>
<dbReference type="SUPFAM" id="SSF54001">
    <property type="entry name" value="Cysteine proteinases"/>
    <property type="match status" value="1"/>
</dbReference>
<dbReference type="Pfam" id="PF00443">
    <property type="entry name" value="UCH"/>
    <property type="match status" value="1"/>
</dbReference>
<dbReference type="InterPro" id="IPR001394">
    <property type="entry name" value="Peptidase_C19_UCH"/>
</dbReference>
<reference evidence="5 6" key="1">
    <citation type="journal article" date="2013" name="BMC Genomics">
        <title>Reconstruction of the lipid metabolism for the microalga Monoraphidium neglectum from its genome sequence reveals characteristics suitable for biofuel production.</title>
        <authorList>
            <person name="Bogen C."/>
            <person name="Al-Dilaimi A."/>
            <person name="Albersmeier A."/>
            <person name="Wichmann J."/>
            <person name="Grundmann M."/>
            <person name="Rupp O."/>
            <person name="Lauersen K.J."/>
            <person name="Blifernez-Klassen O."/>
            <person name="Kalinowski J."/>
            <person name="Goesmann A."/>
            <person name="Mussgnug J.H."/>
            <person name="Kruse O."/>
        </authorList>
    </citation>
    <scope>NUCLEOTIDE SEQUENCE [LARGE SCALE GENOMIC DNA]</scope>
    <source>
        <strain evidence="5 6">SAG 48.87</strain>
    </source>
</reference>
<feature type="domain" description="UBA" evidence="3">
    <location>
        <begin position="27"/>
        <end position="67"/>
    </location>
</feature>